<dbReference type="PANTHER" id="PTHR38794:SF3">
    <property type="entry name" value="INTEGRAL MEMBRANE PROTEIN"/>
    <property type="match status" value="1"/>
</dbReference>
<dbReference type="EMBL" id="JAPDRK010000014">
    <property type="protein sequence ID" value="KAJ9606421.1"/>
    <property type="molecule type" value="Genomic_DNA"/>
</dbReference>
<name>A0AA38X469_9EURO</name>
<feature type="transmembrane region" description="Helical" evidence="2">
    <location>
        <begin position="259"/>
        <end position="282"/>
    </location>
</feature>
<keyword evidence="2" id="KW-1133">Transmembrane helix</keyword>
<protein>
    <recommendedName>
        <fullName evidence="3">Rhodopsin domain-containing protein</fullName>
    </recommendedName>
</protein>
<evidence type="ECO:0000259" key="3">
    <source>
        <dbReference type="Pfam" id="PF20684"/>
    </source>
</evidence>
<evidence type="ECO:0000313" key="4">
    <source>
        <dbReference type="EMBL" id="KAJ9606421.1"/>
    </source>
</evidence>
<dbReference type="InterPro" id="IPR049326">
    <property type="entry name" value="Rhodopsin_dom_fungi"/>
</dbReference>
<accession>A0AA38X469</accession>
<keyword evidence="5" id="KW-1185">Reference proteome</keyword>
<evidence type="ECO:0000313" key="5">
    <source>
        <dbReference type="Proteomes" id="UP001172673"/>
    </source>
</evidence>
<dbReference type="Proteomes" id="UP001172673">
    <property type="component" value="Unassembled WGS sequence"/>
</dbReference>
<dbReference type="PANTHER" id="PTHR38794">
    <property type="entry name" value="INTEGRAL MEMBRANE PROTEIN"/>
    <property type="match status" value="1"/>
</dbReference>
<dbReference type="Pfam" id="PF20684">
    <property type="entry name" value="Fung_rhodopsin"/>
    <property type="match status" value="1"/>
</dbReference>
<dbReference type="AlphaFoldDB" id="A0AA38X469"/>
<feature type="transmembrane region" description="Helical" evidence="2">
    <location>
        <begin position="224"/>
        <end position="247"/>
    </location>
</feature>
<gene>
    <name evidence="4" type="ORF">H2200_009382</name>
</gene>
<feature type="transmembrane region" description="Helical" evidence="2">
    <location>
        <begin position="64"/>
        <end position="87"/>
    </location>
</feature>
<proteinExistence type="predicted"/>
<comment type="caution">
    <text evidence="4">The sequence shown here is derived from an EMBL/GenBank/DDBJ whole genome shotgun (WGS) entry which is preliminary data.</text>
</comment>
<organism evidence="4 5">
    <name type="scientific">Cladophialophora chaetospira</name>
    <dbReference type="NCBI Taxonomy" id="386627"/>
    <lineage>
        <taxon>Eukaryota</taxon>
        <taxon>Fungi</taxon>
        <taxon>Dikarya</taxon>
        <taxon>Ascomycota</taxon>
        <taxon>Pezizomycotina</taxon>
        <taxon>Eurotiomycetes</taxon>
        <taxon>Chaetothyriomycetidae</taxon>
        <taxon>Chaetothyriales</taxon>
        <taxon>Herpotrichiellaceae</taxon>
        <taxon>Cladophialophora</taxon>
    </lineage>
</organism>
<evidence type="ECO:0000256" key="2">
    <source>
        <dbReference type="SAM" id="Phobius"/>
    </source>
</evidence>
<feature type="transmembrane region" description="Helical" evidence="2">
    <location>
        <begin position="107"/>
        <end position="131"/>
    </location>
</feature>
<feature type="transmembrane region" description="Helical" evidence="2">
    <location>
        <begin position="138"/>
        <end position="163"/>
    </location>
</feature>
<keyword evidence="2" id="KW-0812">Transmembrane</keyword>
<sequence length="421" mass="45016">MSGSDSSGSGIYEPLRPPLQDITATNRGPIALATAVTLLIISTLTVSVKLWTRFATTRKLGANDVAIVAAMAFAFAQTITIAIAADHGLGQHIDDLKDSELAQLSKLFYASNILLIMALACAKAAVTLLVIAIKPLRFVMYACYAMLGLIAVWGVAGVFVLAFQCSGPNRWVLGPSSGPNAETCIDQYAMQIGLRTIDIATDVGIVLLPGLMMRSVQVSAAKRWVVVLLFAVRLITPIFTGVSIAAYDDFYNSSPQDRTWHAVIPSVWTSCALNLSIVTACIPSIKRFLADWAAGLSAITISEPFELEHSAGKTGGGSNTYALGSGMGSKIAKTLGLSSTSKAEITSTTRSRNDPDDDGTLGPHTARNRTRATGGRQPDRESESVKGLTDGVIMHSIDYRVEYEDQNVDHRDWNSRSSDGR</sequence>
<keyword evidence="2" id="KW-0472">Membrane</keyword>
<feature type="transmembrane region" description="Helical" evidence="2">
    <location>
        <begin position="192"/>
        <end position="212"/>
    </location>
</feature>
<feature type="region of interest" description="Disordered" evidence="1">
    <location>
        <begin position="342"/>
        <end position="389"/>
    </location>
</feature>
<reference evidence="4" key="1">
    <citation type="submission" date="2022-10" db="EMBL/GenBank/DDBJ databases">
        <title>Culturing micro-colonial fungi from biological soil crusts in the Mojave desert and describing Neophaeococcomyces mojavensis, and introducing the new genera and species Taxawa tesnikishii.</title>
        <authorList>
            <person name="Kurbessoian T."/>
            <person name="Stajich J.E."/>
        </authorList>
    </citation>
    <scope>NUCLEOTIDE SEQUENCE</scope>
    <source>
        <strain evidence="4">TK_41</strain>
    </source>
</reference>
<evidence type="ECO:0000256" key="1">
    <source>
        <dbReference type="SAM" id="MobiDB-lite"/>
    </source>
</evidence>
<feature type="domain" description="Rhodopsin" evidence="3">
    <location>
        <begin position="49"/>
        <end position="289"/>
    </location>
</feature>
<feature type="transmembrane region" description="Helical" evidence="2">
    <location>
        <begin position="30"/>
        <end position="52"/>
    </location>
</feature>